<feature type="transmembrane region" description="Helical" evidence="1">
    <location>
        <begin position="12"/>
        <end position="34"/>
    </location>
</feature>
<evidence type="ECO:0000313" key="2">
    <source>
        <dbReference type="EMBL" id="RXZ54413.1"/>
    </source>
</evidence>
<proteinExistence type="predicted"/>
<name>A0A4Q2K3T6_9ACTN</name>
<protein>
    <recommendedName>
        <fullName evidence="4">ATPase dynein-related AAA domain-containing protein</fullName>
    </recommendedName>
</protein>
<dbReference type="InterPro" id="IPR027417">
    <property type="entry name" value="P-loop_NTPase"/>
</dbReference>
<keyword evidence="1" id="KW-0812">Transmembrane</keyword>
<sequence>MSEFLGFAWELLAKVVYNIAAVFSSILNLLVFGWLDYFSIFKTYFDTFDIVGKIGAVILFALLIAVPVLIVLICVHRWRVNHQLKHDDTSNKALYREIGRLNKQVLDLMDEKNKVLALKVNAMGGTERIPYMGASALVDDTLPTVGNVVGGAAAGAAAADEGAPVVGVAASGVLTGSASLALDGEGVADAAAAMAKATVEAKTLAEEREIAQANRFPKLSLVDLKYRDFVPPTYDNEISLVDFVEGYRAFACSEMQLYYTPEIVRRYVAGMAASKLLILEGISGTGKTSLPYSFGRYLDNPATIVSVQPSYRDRTEVMGYFNEFSKRFNETEFLRAMYEAGLRPDPSTIVLDEMNLARVEYYFAEILSVLEMPSHDEWVLDLVPTAWAGDPKELHDGKITVPDSLWFVGTANNDDSTFTITDKVYDRAIPIELNERADAFECPAHARVHVTAEHLQYLFQKAKVEHVVSEEVLEKMHKMDQYLQTRFRLAFGNRIIKQMYDFIPVYVACGGTELGGMDYIIARKVLKKFESMNVSFVRDEIKGLIEYIEKTFGEGGLPDSVSYLQRIQNMY</sequence>
<dbReference type="SUPFAM" id="SSF52540">
    <property type="entry name" value="P-loop containing nucleoside triphosphate hydrolases"/>
    <property type="match status" value="1"/>
</dbReference>
<gene>
    <name evidence="2" type="ORF">ET524_07940</name>
</gene>
<feature type="transmembrane region" description="Helical" evidence="1">
    <location>
        <begin position="54"/>
        <end position="75"/>
    </location>
</feature>
<accession>A0A4Q2K3T6</accession>
<dbReference type="AlphaFoldDB" id="A0A4Q2K3T6"/>
<comment type="caution">
    <text evidence="2">The sequence shown here is derived from an EMBL/GenBank/DDBJ whole genome shotgun (WGS) entry which is preliminary data.</text>
</comment>
<reference evidence="2 3" key="1">
    <citation type="submission" date="2019-01" db="EMBL/GenBank/DDBJ databases">
        <title>Senegalimassilia sp. nov. KGMB04484 isolated human feces.</title>
        <authorList>
            <person name="Han K.-I."/>
            <person name="Kim J.-S."/>
            <person name="Lee K.C."/>
            <person name="Suh M.K."/>
            <person name="Eom M.K."/>
            <person name="Lee J.H."/>
            <person name="Park S.-H."/>
            <person name="Kang S.W."/>
            <person name="Park J.-E."/>
            <person name="Oh B.S."/>
            <person name="Yu S.Y."/>
            <person name="Choi S.-H."/>
            <person name="Lee D.H."/>
            <person name="Yoon H."/>
            <person name="Kim B.-Y."/>
            <person name="Lee J.H."/>
            <person name="Lee J.-S."/>
        </authorList>
    </citation>
    <scope>NUCLEOTIDE SEQUENCE [LARGE SCALE GENOMIC DNA]</scope>
    <source>
        <strain evidence="2 3">KGMB04484</strain>
    </source>
</reference>
<keyword evidence="1" id="KW-1133">Transmembrane helix</keyword>
<dbReference type="Proteomes" id="UP000293345">
    <property type="component" value="Unassembled WGS sequence"/>
</dbReference>
<dbReference type="RefSeq" id="WP_129424759.1">
    <property type="nucleotide sequence ID" value="NZ_SDPW01000001.1"/>
</dbReference>
<evidence type="ECO:0000313" key="3">
    <source>
        <dbReference type="Proteomes" id="UP000293345"/>
    </source>
</evidence>
<dbReference type="OrthoDB" id="9781481at2"/>
<keyword evidence="3" id="KW-1185">Reference proteome</keyword>
<keyword evidence="1" id="KW-0472">Membrane</keyword>
<evidence type="ECO:0008006" key="4">
    <source>
        <dbReference type="Google" id="ProtNLM"/>
    </source>
</evidence>
<organism evidence="2 3">
    <name type="scientific">Senegalimassilia faecalis</name>
    <dbReference type="NCBI Taxonomy" id="2509433"/>
    <lineage>
        <taxon>Bacteria</taxon>
        <taxon>Bacillati</taxon>
        <taxon>Actinomycetota</taxon>
        <taxon>Coriobacteriia</taxon>
        <taxon>Coriobacteriales</taxon>
        <taxon>Coriobacteriaceae</taxon>
        <taxon>Senegalimassilia</taxon>
    </lineage>
</organism>
<evidence type="ECO:0000256" key="1">
    <source>
        <dbReference type="SAM" id="Phobius"/>
    </source>
</evidence>
<dbReference type="EMBL" id="SDPW01000001">
    <property type="protein sequence ID" value="RXZ54413.1"/>
    <property type="molecule type" value="Genomic_DNA"/>
</dbReference>
<dbReference type="Gene3D" id="3.40.50.300">
    <property type="entry name" value="P-loop containing nucleotide triphosphate hydrolases"/>
    <property type="match status" value="1"/>
</dbReference>